<comment type="similarity">
    <text evidence="1 3">Belongs to the enoyl-CoA hydratase/isomerase family.</text>
</comment>
<dbReference type="GO" id="GO:0004300">
    <property type="term" value="F:enoyl-CoA hydratase activity"/>
    <property type="evidence" value="ECO:0007669"/>
    <property type="project" value="UniProtKB-EC"/>
</dbReference>
<dbReference type="AlphaFoldDB" id="A0A090ST14"/>
<reference evidence="4 5" key="1">
    <citation type="submission" date="2014-09" db="EMBL/GenBank/DDBJ databases">
        <title>Vibrio maritimus JCM 19235. (C45) whole genome shotgun sequence.</title>
        <authorList>
            <person name="Sawabe T."/>
            <person name="Meirelles P."/>
            <person name="Nakanishi M."/>
            <person name="Sayaka M."/>
            <person name="Hattori M."/>
            <person name="Ohkuma M."/>
        </authorList>
    </citation>
    <scope>NUCLEOTIDE SEQUENCE [LARGE SCALE GENOMIC DNA]</scope>
    <source>
        <strain evidence="5">JCM19235</strain>
    </source>
</reference>
<dbReference type="PANTHER" id="PTHR43149:SF1">
    <property type="entry name" value="DELTA(3,5)-DELTA(2,4)-DIENOYL-COA ISOMERASE, MITOCHONDRIAL"/>
    <property type="match status" value="1"/>
</dbReference>
<evidence type="ECO:0000256" key="1">
    <source>
        <dbReference type="ARBA" id="ARBA00005254"/>
    </source>
</evidence>
<dbReference type="PROSITE" id="PS00166">
    <property type="entry name" value="ENOYL_COA_HYDRATASE"/>
    <property type="match status" value="1"/>
</dbReference>
<dbReference type="Gene3D" id="3.90.226.10">
    <property type="entry name" value="2-enoyl-CoA Hydratase, Chain A, domain 1"/>
    <property type="match status" value="1"/>
</dbReference>
<dbReference type="InterPro" id="IPR045002">
    <property type="entry name" value="Ech1-like"/>
</dbReference>
<protein>
    <submittedName>
        <fullName evidence="4">Enoyl-CoA hydratase</fullName>
        <ecNumber evidence="4">4.2.1.17</ecNumber>
    </submittedName>
</protein>
<dbReference type="PANTHER" id="PTHR43149">
    <property type="entry name" value="ENOYL-COA HYDRATASE"/>
    <property type="match status" value="1"/>
</dbReference>
<dbReference type="Proteomes" id="UP000029228">
    <property type="component" value="Unassembled WGS sequence"/>
</dbReference>
<name>A0A090ST14_9VIBR</name>
<dbReference type="EMBL" id="BBMR01000013">
    <property type="protein sequence ID" value="GAL22472.1"/>
    <property type="molecule type" value="Genomic_DNA"/>
</dbReference>
<evidence type="ECO:0000256" key="2">
    <source>
        <dbReference type="ARBA" id="ARBA00023235"/>
    </source>
</evidence>
<dbReference type="OrthoDB" id="9807606at2"/>
<keyword evidence="2" id="KW-0413">Isomerase</keyword>
<evidence type="ECO:0000313" key="4">
    <source>
        <dbReference type="EMBL" id="GAL22472.1"/>
    </source>
</evidence>
<organism evidence="4 5">
    <name type="scientific">Vibrio maritimus</name>
    <dbReference type="NCBI Taxonomy" id="990268"/>
    <lineage>
        <taxon>Bacteria</taxon>
        <taxon>Pseudomonadati</taxon>
        <taxon>Pseudomonadota</taxon>
        <taxon>Gammaproteobacteria</taxon>
        <taxon>Vibrionales</taxon>
        <taxon>Vibrionaceae</taxon>
        <taxon>Vibrio</taxon>
    </lineage>
</organism>
<gene>
    <name evidence="4" type="ORF">JCM19235_3988</name>
</gene>
<dbReference type="Pfam" id="PF00378">
    <property type="entry name" value="ECH_1"/>
    <property type="match status" value="1"/>
</dbReference>
<comment type="caution">
    <text evidence="4">The sequence shown here is derived from an EMBL/GenBank/DDBJ whole genome shotgun (WGS) entry which is preliminary data.</text>
</comment>
<proteinExistence type="inferred from homology"/>
<dbReference type="STRING" id="990268.JCM19235_3988"/>
<keyword evidence="5" id="KW-1185">Reference proteome</keyword>
<evidence type="ECO:0000256" key="3">
    <source>
        <dbReference type="RuleBase" id="RU003707"/>
    </source>
</evidence>
<accession>A0A090ST14</accession>
<dbReference type="CDD" id="cd06558">
    <property type="entry name" value="crotonase-like"/>
    <property type="match status" value="1"/>
</dbReference>
<dbReference type="InterPro" id="IPR029045">
    <property type="entry name" value="ClpP/crotonase-like_dom_sf"/>
</dbReference>
<dbReference type="GO" id="GO:0016853">
    <property type="term" value="F:isomerase activity"/>
    <property type="evidence" value="ECO:0007669"/>
    <property type="project" value="UniProtKB-KW"/>
</dbReference>
<dbReference type="EC" id="4.2.1.17" evidence="4"/>
<sequence>MTYQRIEVSRSDDIVTVTLNRPDKLNGVDMAMFDELIDVSRLLKKDRQLRAVILTGSGGNFSSGLDFKSMMTQKSNAVRLLFKWLPGQSNRAQQVSSNWRKLSVPVIAAIDGYCWGAGMQIALGADFRICSPNANLSIMESKMGLTSDMAGSIALREVMPKDKALLISICGTELTAQQALEYGLVTKVSNQPIEEALSLASEITKMSPDVNAAMKHMYTRYWTAPAWKLLTYETYSQIRIMLGRNFGRMQSALRKKRHLSFNLGSVIGKSVSLANDGFRSTLSASINLFDAREFLPDAASDSN</sequence>
<keyword evidence="4" id="KW-0456">Lyase</keyword>
<dbReference type="InterPro" id="IPR018376">
    <property type="entry name" value="Enoyl-CoA_hyd/isom_CS"/>
</dbReference>
<dbReference type="InterPro" id="IPR001753">
    <property type="entry name" value="Enoyl-CoA_hydra/iso"/>
</dbReference>
<dbReference type="NCBIfam" id="NF005699">
    <property type="entry name" value="PRK07509.1"/>
    <property type="match status" value="1"/>
</dbReference>
<dbReference type="SUPFAM" id="SSF52096">
    <property type="entry name" value="ClpP/crotonase"/>
    <property type="match status" value="1"/>
</dbReference>
<evidence type="ECO:0000313" key="5">
    <source>
        <dbReference type="Proteomes" id="UP000029228"/>
    </source>
</evidence>